<proteinExistence type="inferred from homology"/>
<dbReference type="InterPro" id="IPR005031">
    <property type="entry name" value="COQ10_START"/>
</dbReference>
<dbReference type="CDD" id="cd07817">
    <property type="entry name" value="SRPBCC_8"/>
    <property type="match status" value="1"/>
</dbReference>
<keyword evidence="6" id="KW-1185">Reference proteome</keyword>
<evidence type="ECO:0000256" key="3">
    <source>
        <dbReference type="SAM" id="Phobius"/>
    </source>
</evidence>
<evidence type="ECO:0000313" key="5">
    <source>
        <dbReference type="EMBL" id="QNM82312.1"/>
    </source>
</evidence>
<dbReference type="KEGG" id="ssau:H8M03_09840"/>
<keyword evidence="3" id="KW-1133">Transmembrane helix</keyword>
<dbReference type="Gene3D" id="3.30.530.20">
    <property type="match status" value="1"/>
</dbReference>
<dbReference type="PANTHER" id="PTHR33824:SF7">
    <property type="entry name" value="POLYKETIDE CYCLASE_DEHYDRASE AND LIPID TRANSPORT SUPERFAMILY PROTEIN"/>
    <property type="match status" value="1"/>
</dbReference>
<dbReference type="SUPFAM" id="SSF55961">
    <property type="entry name" value="Bet v1-like"/>
    <property type="match status" value="1"/>
</dbReference>
<dbReference type="InterPro" id="IPR023393">
    <property type="entry name" value="START-like_dom_sf"/>
</dbReference>
<evidence type="ECO:0000259" key="4">
    <source>
        <dbReference type="Pfam" id="PF03364"/>
    </source>
</evidence>
<feature type="domain" description="Coenzyme Q-binding protein COQ10 START" evidence="4">
    <location>
        <begin position="75"/>
        <end position="198"/>
    </location>
</feature>
<evidence type="ECO:0000313" key="6">
    <source>
        <dbReference type="Proteomes" id="UP000515861"/>
    </source>
</evidence>
<dbReference type="Pfam" id="PF03364">
    <property type="entry name" value="Polyketide_cyc"/>
    <property type="match status" value="1"/>
</dbReference>
<dbReference type="InterPro" id="IPR047137">
    <property type="entry name" value="ORF3"/>
</dbReference>
<gene>
    <name evidence="5" type="ORF">H8M03_09840</name>
</gene>
<evidence type="ECO:0000256" key="2">
    <source>
        <dbReference type="SAM" id="MobiDB-lite"/>
    </source>
</evidence>
<reference evidence="5 6" key="1">
    <citation type="submission" date="2020-08" db="EMBL/GenBank/DDBJ databases">
        <title>Sphingomonas sp. sand1-3 16S ribosomal RNA gene Genome sequencing and assembly.</title>
        <authorList>
            <person name="Kang M."/>
        </authorList>
    </citation>
    <scope>NUCLEOTIDE SEQUENCE [LARGE SCALE GENOMIC DNA]</scope>
    <source>
        <strain evidence="6">sand1-3</strain>
    </source>
</reference>
<dbReference type="AlphaFoldDB" id="A0A7G9L113"/>
<feature type="region of interest" description="Disordered" evidence="2">
    <location>
        <begin position="208"/>
        <end position="230"/>
    </location>
</feature>
<dbReference type="Proteomes" id="UP000515861">
    <property type="component" value="Chromosome"/>
</dbReference>
<accession>A0A7G9L113</accession>
<protein>
    <submittedName>
        <fullName evidence="5">SRPBCC family protein</fullName>
    </submittedName>
</protein>
<keyword evidence="3" id="KW-0812">Transmembrane</keyword>
<name>A0A7G9L113_9SPHN</name>
<sequence>MEDQVSDEPNGILSSSGGRTAAAVGIGVATAAVAAGALLLSRSSRHPHIDTDAPNWTLDKSSDGSRPIIGKTQLVGAPRDQLFKAWSRFEDFPKFMENVERVETLGDDRSRWTIKAPAGKQVTLVNRVTERVENQAISWQSEPDSDIANAGKVTFADAPEDRGTYVTLVLSYDPPAGTMGRLFAKLFQREPAIQARRDLRRFKQLIETGEVTTNASPSGRSSESPAEAHI</sequence>
<keyword evidence="3" id="KW-0472">Membrane</keyword>
<dbReference type="PANTHER" id="PTHR33824">
    <property type="entry name" value="POLYKETIDE CYCLASE/DEHYDRASE AND LIPID TRANSPORT SUPERFAMILY PROTEIN"/>
    <property type="match status" value="1"/>
</dbReference>
<feature type="compositionally biased region" description="Polar residues" evidence="2">
    <location>
        <begin position="210"/>
        <end position="224"/>
    </location>
</feature>
<comment type="similarity">
    <text evidence="1">Belongs to the ribosome association toxin RatA family.</text>
</comment>
<organism evidence="5 6">
    <name type="scientific">Sphingomonas sabuli</name>
    <dbReference type="NCBI Taxonomy" id="2764186"/>
    <lineage>
        <taxon>Bacteria</taxon>
        <taxon>Pseudomonadati</taxon>
        <taxon>Pseudomonadota</taxon>
        <taxon>Alphaproteobacteria</taxon>
        <taxon>Sphingomonadales</taxon>
        <taxon>Sphingomonadaceae</taxon>
        <taxon>Sphingomonas</taxon>
    </lineage>
</organism>
<dbReference type="EMBL" id="CP060697">
    <property type="protein sequence ID" value="QNM82312.1"/>
    <property type="molecule type" value="Genomic_DNA"/>
</dbReference>
<evidence type="ECO:0000256" key="1">
    <source>
        <dbReference type="ARBA" id="ARBA00008918"/>
    </source>
</evidence>
<feature type="transmembrane region" description="Helical" evidence="3">
    <location>
        <begin position="20"/>
        <end position="40"/>
    </location>
</feature>